<reference evidence="2" key="2">
    <citation type="submission" date="2014-07" db="EMBL/GenBank/DDBJ databases">
        <authorList>
            <person name="Hull J."/>
        </authorList>
    </citation>
    <scope>NUCLEOTIDE SEQUENCE</scope>
</reference>
<dbReference type="AlphaFoldDB" id="A0A0A9XHR0"/>
<proteinExistence type="predicted"/>
<sequence length="159" mass="18224">MECRWLLIVCLMLLLQLSFEATSEQSTGEKNVKRQTKRRNNIGFFGLLRNFVRDTIADTNFVIRNITDIVSEEFPPPTQDGRNSTSSSGVRLPTLPEATAILGRNYRSLMRLFRTEFSTALKDSRNNVQTYKKEFRNAVRPYFTAGGFTSTTTPRSTKR</sequence>
<feature type="signal peptide" evidence="1">
    <location>
        <begin position="1"/>
        <end position="23"/>
    </location>
</feature>
<gene>
    <name evidence="2" type="ORF">CM83_11101</name>
</gene>
<evidence type="ECO:0000256" key="1">
    <source>
        <dbReference type="SAM" id="SignalP"/>
    </source>
</evidence>
<keyword evidence="1" id="KW-0732">Signal</keyword>
<protein>
    <submittedName>
        <fullName evidence="2">Uncharacterized protein</fullName>
    </submittedName>
</protein>
<reference evidence="2" key="1">
    <citation type="journal article" date="2014" name="PLoS ONE">
        <title>Transcriptome-Based Identification of ABC Transporters in the Western Tarnished Plant Bug Lygus hesperus.</title>
        <authorList>
            <person name="Hull J.J."/>
            <person name="Chaney K."/>
            <person name="Geib S.M."/>
            <person name="Fabrick J.A."/>
            <person name="Brent C.S."/>
            <person name="Walsh D."/>
            <person name="Lavine L.C."/>
        </authorList>
    </citation>
    <scope>NUCLEOTIDE SEQUENCE</scope>
</reference>
<organism evidence="2">
    <name type="scientific">Lygus hesperus</name>
    <name type="common">Western plant bug</name>
    <dbReference type="NCBI Taxonomy" id="30085"/>
    <lineage>
        <taxon>Eukaryota</taxon>
        <taxon>Metazoa</taxon>
        <taxon>Ecdysozoa</taxon>
        <taxon>Arthropoda</taxon>
        <taxon>Hexapoda</taxon>
        <taxon>Insecta</taxon>
        <taxon>Pterygota</taxon>
        <taxon>Neoptera</taxon>
        <taxon>Paraneoptera</taxon>
        <taxon>Hemiptera</taxon>
        <taxon>Heteroptera</taxon>
        <taxon>Panheteroptera</taxon>
        <taxon>Cimicomorpha</taxon>
        <taxon>Miridae</taxon>
        <taxon>Mirini</taxon>
        <taxon>Lygus</taxon>
    </lineage>
</organism>
<evidence type="ECO:0000313" key="2">
    <source>
        <dbReference type="EMBL" id="JAG18358.1"/>
    </source>
</evidence>
<feature type="chain" id="PRO_5002054362" evidence="1">
    <location>
        <begin position="24"/>
        <end position="159"/>
    </location>
</feature>
<accession>A0A0A9XHR0</accession>
<dbReference type="EMBL" id="GBHO01025246">
    <property type="protein sequence ID" value="JAG18358.1"/>
    <property type="molecule type" value="Transcribed_RNA"/>
</dbReference>
<name>A0A0A9XHR0_LYGHE</name>